<evidence type="ECO:0000313" key="3">
    <source>
        <dbReference type="Proteomes" id="UP000070572"/>
    </source>
</evidence>
<dbReference type="AlphaFoldDB" id="A0AB34WXL3"/>
<sequence length="208" mass="23866">MIPAPLVVRIKSKALLTILATIIIGHSLTRDLGIFFSPISFSHWWWYGNMIGYLLPYVLGCYIALIQPSVLVSAKPKYFPCMLIGISLLITTIYLWHYRSLSLPNVIFSFLQLIGIWLLLDPSWLKKDMPKFFDCAFYIFALHQPIIIPLFNTLIIYPLNSLAPFANLTIVLLKLVELIFVIAVSWAFKIFLDHMLTHKFALMFTGGR</sequence>
<dbReference type="EMBL" id="LSDN01000023">
    <property type="protein sequence ID" value="KXB79686.1"/>
    <property type="molecule type" value="Genomic_DNA"/>
</dbReference>
<feature type="transmembrane region" description="Helical" evidence="1">
    <location>
        <begin position="132"/>
        <end position="159"/>
    </location>
</feature>
<keyword evidence="1" id="KW-0812">Transmembrane</keyword>
<organism evidence="2 3">
    <name type="scientific">Varibaculum cambriense</name>
    <dbReference type="NCBI Taxonomy" id="184870"/>
    <lineage>
        <taxon>Bacteria</taxon>
        <taxon>Bacillati</taxon>
        <taxon>Actinomycetota</taxon>
        <taxon>Actinomycetes</taxon>
        <taxon>Actinomycetales</taxon>
        <taxon>Actinomycetaceae</taxon>
        <taxon>Varibaculum</taxon>
    </lineage>
</organism>
<evidence type="ECO:0000313" key="2">
    <source>
        <dbReference type="EMBL" id="KXB79686.1"/>
    </source>
</evidence>
<accession>A0AB34WXL3</accession>
<gene>
    <name evidence="2" type="ORF">HMPREF1862_01723</name>
</gene>
<keyword evidence="1" id="KW-1133">Transmembrane helix</keyword>
<name>A0AB34WXL3_9ACTO</name>
<proteinExistence type="predicted"/>
<keyword evidence="1" id="KW-0472">Membrane</keyword>
<feature type="transmembrane region" description="Helical" evidence="1">
    <location>
        <begin position="45"/>
        <end position="66"/>
    </location>
</feature>
<protein>
    <recommendedName>
        <fullName evidence="4">Acyltransferase 3 domain-containing protein</fullName>
    </recommendedName>
</protein>
<feature type="transmembrane region" description="Helical" evidence="1">
    <location>
        <begin position="78"/>
        <end position="96"/>
    </location>
</feature>
<comment type="caution">
    <text evidence="2">The sequence shown here is derived from an EMBL/GenBank/DDBJ whole genome shotgun (WGS) entry which is preliminary data.</text>
</comment>
<evidence type="ECO:0000256" key="1">
    <source>
        <dbReference type="SAM" id="Phobius"/>
    </source>
</evidence>
<dbReference type="Proteomes" id="UP000070572">
    <property type="component" value="Unassembled WGS sequence"/>
</dbReference>
<reference evidence="2 3" key="1">
    <citation type="submission" date="2016-01" db="EMBL/GenBank/DDBJ databases">
        <authorList>
            <person name="Mitreva M."/>
            <person name="Pepin K.H."/>
            <person name="Mihindukulasuriya K.A."/>
            <person name="Fulton R."/>
            <person name="Fronick C."/>
            <person name="O'Laughlin M."/>
            <person name="Miner T."/>
            <person name="Herter B."/>
            <person name="Rosa B.A."/>
            <person name="Cordes M."/>
            <person name="Tomlinson C."/>
            <person name="Wollam A."/>
            <person name="Palsikar V.B."/>
            <person name="Mardis E.R."/>
            <person name="Wilson R.K."/>
        </authorList>
    </citation>
    <scope>NUCLEOTIDE SEQUENCE [LARGE SCALE GENOMIC DNA]</scope>
    <source>
        <strain evidence="2 3">DNF00696</strain>
    </source>
</reference>
<evidence type="ECO:0008006" key="4">
    <source>
        <dbReference type="Google" id="ProtNLM"/>
    </source>
</evidence>
<feature type="transmembrane region" description="Helical" evidence="1">
    <location>
        <begin position="102"/>
        <end position="120"/>
    </location>
</feature>
<feature type="transmembrane region" description="Helical" evidence="1">
    <location>
        <begin position="165"/>
        <end position="188"/>
    </location>
</feature>